<accession>A0ABU4RJA1</accession>
<dbReference type="InterPro" id="IPR024445">
    <property type="entry name" value="Tnp_ISXO2-like"/>
</dbReference>
<dbReference type="InterPro" id="IPR053164">
    <property type="entry name" value="IS1016-like_transposase"/>
</dbReference>
<dbReference type="RefSeq" id="WP_230004829.1">
    <property type="nucleotide sequence ID" value="NZ_CP087134.1"/>
</dbReference>
<keyword evidence="3" id="KW-1185">Reference proteome</keyword>
<gene>
    <name evidence="2" type="ORF">SGQ83_21670</name>
</gene>
<protein>
    <submittedName>
        <fullName evidence="2">IS1595 family transposase</fullName>
    </submittedName>
</protein>
<evidence type="ECO:0000313" key="2">
    <source>
        <dbReference type="EMBL" id="MDX6191968.1"/>
    </source>
</evidence>
<dbReference type="Proteomes" id="UP001273350">
    <property type="component" value="Unassembled WGS sequence"/>
</dbReference>
<dbReference type="SMART" id="SM01126">
    <property type="entry name" value="DDE_Tnp_IS1595"/>
    <property type="match status" value="1"/>
</dbReference>
<organism evidence="2 3">
    <name type="scientific">Flavobacterium cupriresistens</name>
    <dbReference type="NCBI Taxonomy" id="2893885"/>
    <lineage>
        <taxon>Bacteria</taxon>
        <taxon>Pseudomonadati</taxon>
        <taxon>Bacteroidota</taxon>
        <taxon>Flavobacteriia</taxon>
        <taxon>Flavobacteriales</taxon>
        <taxon>Flavobacteriaceae</taxon>
        <taxon>Flavobacterium</taxon>
    </lineage>
</organism>
<dbReference type="Pfam" id="PF12760">
    <property type="entry name" value="Zn_ribbon_IS1595"/>
    <property type="match status" value="1"/>
</dbReference>
<proteinExistence type="predicted"/>
<dbReference type="PANTHER" id="PTHR47163">
    <property type="entry name" value="DDE_TNP_IS1595 DOMAIN-CONTAINING PROTEIN"/>
    <property type="match status" value="1"/>
</dbReference>
<evidence type="ECO:0000313" key="3">
    <source>
        <dbReference type="Proteomes" id="UP001273350"/>
    </source>
</evidence>
<name>A0ABU4RJA1_9FLAO</name>
<feature type="domain" description="ISXO2-like transposase" evidence="1">
    <location>
        <begin position="244"/>
        <end position="391"/>
    </location>
</feature>
<dbReference type="PANTHER" id="PTHR47163:SF2">
    <property type="entry name" value="SI:DKEY-17M8.2"/>
    <property type="match status" value="1"/>
</dbReference>
<dbReference type="Pfam" id="PF12762">
    <property type="entry name" value="DDE_Tnp_IS1595"/>
    <property type="match status" value="1"/>
</dbReference>
<dbReference type="EMBL" id="JAWXVI010000014">
    <property type="protein sequence ID" value="MDX6191968.1"/>
    <property type="molecule type" value="Genomic_DNA"/>
</dbReference>
<dbReference type="NCBIfam" id="NF033547">
    <property type="entry name" value="transpos_IS1595"/>
    <property type="match status" value="1"/>
</dbReference>
<comment type="caution">
    <text evidence="2">The sequence shown here is derived from an EMBL/GenBank/DDBJ whole genome shotgun (WGS) entry which is preliminary data.</text>
</comment>
<reference evidence="2 3" key="1">
    <citation type="submission" date="2023-11" db="EMBL/GenBank/DDBJ databases">
        <title>Unpublished Manusciprt.</title>
        <authorList>
            <person name="Saticioglu I.B."/>
            <person name="Ay H."/>
            <person name="Ajmi N."/>
            <person name="Altun S."/>
            <person name="Duman M."/>
        </authorList>
    </citation>
    <scope>NUCLEOTIDE SEQUENCE [LARGE SCALE GENOMIC DNA]</scope>
    <source>
        <strain evidence="2 3">Fl-318</strain>
    </source>
</reference>
<evidence type="ECO:0000259" key="1">
    <source>
        <dbReference type="SMART" id="SM01126"/>
    </source>
</evidence>
<dbReference type="InterPro" id="IPR024442">
    <property type="entry name" value="Transposase_Zn_ribbon"/>
</dbReference>
<sequence>MTFIKYDFNSCYDTYDFSQFGENELDEELSEELDEYFEPFDVNETGEDILYVLLSQWEIEAPKPVSVRFPDPIKLLTTCRNKVRKTLPVTPKSIIFNKTNMAKHPDIELNTSQIFKSMYDMSKALNTEKACREHLEKLRWNGEPICPHCGSQRENHYRILTRGEEKGRYKCKDCRLPFSVTVGTIFEKSTIPLQKWFMAVSFFTTNKKGISSHQLMREIGVTQKTAWFMLSRLRNSIKMRVDFEFDGITQVDETYVGGKNKNRKKNKKVENTQGRSLKTKTPVFGMLNNGLVYTQVVKNTKGKTLKTIINSKVKQGSTIVSDGWMGYRGLDQHYSHEIIKHNLGIFKKGAYHTNGIEGFWGLLKRGIIGMYHYTSDKHLHLYCDEFAYRYNISKLGIGEQFNLTLINCDERLSYKELIA</sequence>